<keyword evidence="8 9" id="KW-0807">Transducer</keyword>
<dbReference type="GO" id="GO:0004930">
    <property type="term" value="F:G protein-coupled receptor activity"/>
    <property type="evidence" value="ECO:0007669"/>
    <property type="project" value="UniProtKB-KW"/>
</dbReference>
<dbReference type="InterPro" id="IPR017452">
    <property type="entry name" value="GPCR_Rhodpsn_7TM"/>
</dbReference>
<evidence type="ECO:0000256" key="6">
    <source>
        <dbReference type="ARBA" id="ARBA00023136"/>
    </source>
</evidence>
<dbReference type="PRINTS" id="PR00237">
    <property type="entry name" value="GPCRRHODOPSN"/>
</dbReference>
<name>A0A481ZQE5_TRICY</name>
<dbReference type="Pfam" id="PF00001">
    <property type="entry name" value="7tm_1"/>
    <property type="match status" value="1"/>
</dbReference>
<evidence type="ECO:0000256" key="2">
    <source>
        <dbReference type="ARBA" id="ARBA00022475"/>
    </source>
</evidence>
<dbReference type="Gene3D" id="1.20.1070.10">
    <property type="entry name" value="Rhodopsin 7-helix transmembrane proteins"/>
    <property type="match status" value="2"/>
</dbReference>
<dbReference type="PROSITE" id="PS00237">
    <property type="entry name" value="G_PROTEIN_RECEP_F1_1"/>
    <property type="match status" value="1"/>
</dbReference>
<feature type="transmembrane region" description="Helical" evidence="11">
    <location>
        <begin position="6"/>
        <end position="32"/>
    </location>
</feature>
<dbReference type="CDD" id="cd00637">
    <property type="entry name" value="7tm_classA_rhodopsin-like"/>
    <property type="match status" value="1"/>
</dbReference>
<dbReference type="InterPro" id="IPR000276">
    <property type="entry name" value="GPCR_Rhodpsn"/>
</dbReference>
<keyword evidence="2" id="KW-1003">Cell membrane</keyword>
<protein>
    <submittedName>
        <fullName evidence="13">Biogenic amine-like GPCR</fullName>
    </submittedName>
</protein>
<evidence type="ECO:0000313" key="13">
    <source>
        <dbReference type="EMBL" id="QBL02578.1"/>
    </source>
</evidence>
<evidence type="ECO:0000256" key="11">
    <source>
        <dbReference type="SAM" id="Phobius"/>
    </source>
</evidence>
<dbReference type="GO" id="GO:0005886">
    <property type="term" value="C:plasma membrane"/>
    <property type="evidence" value="ECO:0007669"/>
    <property type="project" value="UniProtKB-SubCell"/>
</dbReference>
<keyword evidence="4 11" id="KW-1133">Transmembrane helix</keyword>
<reference evidence="13" key="2">
    <citation type="journal article" date="2019" name="BMC Genomics">
        <title>De novo transcriptome assembly of the cubomedusa Tripedalia cystophora, including the analysis of a set of genes involved in peptidergic neurotransmission.</title>
        <authorList>
            <person name="Nielsen S.K."/>
            <person name="Koch T.L."/>
            <person name="Hauser F."/>
            <person name="Garm A."/>
            <person name="Grimmelikhuijzen C.J."/>
        </authorList>
    </citation>
    <scope>NUCLEOTIDE SEQUENCE</scope>
</reference>
<feature type="compositionally biased region" description="Polar residues" evidence="10">
    <location>
        <begin position="406"/>
        <end position="422"/>
    </location>
</feature>
<evidence type="ECO:0000256" key="5">
    <source>
        <dbReference type="ARBA" id="ARBA00023040"/>
    </source>
</evidence>
<accession>A0A481ZQE5</accession>
<feature type="domain" description="G-protein coupled receptors family 1 profile" evidence="12">
    <location>
        <begin position="22"/>
        <end position="507"/>
    </location>
</feature>
<keyword evidence="3 9" id="KW-0812">Transmembrane</keyword>
<comment type="subcellular location">
    <subcellularLocation>
        <location evidence="1">Cell membrane</location>
        <topology evidence="1">Multi-pass membrane protein</topology>
    </subcellularLocation>
</comment>
<feature type="compositionally biased region" description="Basic residues" evidence="10">
    <location>
        <begin position="426"/>
        <end position="440"/>
    </location>
</feature>
<evidence type="ECO:0000259" key="12">
    <source>
        <dbReference type="PROSITE" id="PS50262"/>
    </source>
</evidence>
<evidence type="ECO:0000256" key="7">
    <source>
        <dbReference type="ARBA" id="ARBA00023170"/>
    </source>
</evidence>
<reference evidence="13" key="1">
    <citation type="submission" date="2018-09" db="EMBL/GenBank/DDBJ databases">
        <authorList>
            <person name="Nielsen S.K.D."/>
            <person name="Koch T.L."/>
            <person name="Hauser F."/>
            <person name="Garm A."/>
            <person name="Grimmelikhuijzen C.J.P."/>
        </authorList>
    </citation>
    <scope>NUCLEOTIDE SEQUENCE</scope>
</reference>
<keyword evidence="5 9" id="KW-0297">G-protein coupled receptor</keyword>
<sequence length="534" mass="61110">MSFTDIAAIFYLLFIGLFILVGNCFVFIAVLWDNKLRSKSNAFILCLSAADLLVAIFNIPLTIASVLHPTWRSMDSRICQFSGFFEMLFLVASVQSLSIIGINRFYYVVHWKRYHERFTNIRVTLIIIGVWALSVLLCTPPLLGWSRYGYKATKNHCFVVWRSDAAYTYFMVLTCFMGPIFAMGICYYRIFKFNRERKKNKFSWLQRKPSTIEIKDNLPVQTKEKAKFSIQRGFKTNFVLEVSSVAPDSGIESAVKNEPVLCNAKRKTVSFYDNAISYANKDQDNWEVLVTAEYNAVRENSLCKLQCSKTIVEDIRIDGNDEALVSNRVESDASTDSAVIAQFNETKKPENTVAKDTQCKTEQLFSRPSLVRHKLIPETSEISDTDVISDVVVTTAVDLSVEDDTYQSTTSNGDERSSQTQEGGKKKGRRGKGKGSKRRLYSPQISKEERKLSLMLALMVIIFIVAWLPFVVTMFLEFYTTITIPTALDRLSLFVGYTNSLCNPIIYGFMNQRFRKVYKDIFFVITRCKRAHWS</sequence>
<proteinExistence type="evidence at transcript level"/>
<feature type="transmembrane region" description="Helical" evidence="11">
    <location>
        <begin position="454"/>
        <end position="479"/>
    </location>
</feature>
<feature type="region of interest" description="Disordered" evidence="10">
    <location>
        <begin position="404"/>
        <end position="442"/>
    </location>
</feature>
<feature type="transmembrane region" description="Helical" evidence="11">
    <location>
        <begin position="491"/>
        <end position="510"/>
    </location>
</feature>
<evidence type="ECO:0000256" key="8">
    <source>
        <dbReference type="ARBA" id="ARBA00023224"/>
    </source>
</evidence>
<dbReference type="PROSITE" id="PS50262">
    <property type="entry name" value="G_PROTEIN_RECEP_F1_2"/>
    <property type="match status" value="1"/>
</dbReference>
<keyword evidence="7 9" id="KW-0675">Receptor</keyword>
<dbReference type="AlphaFoldDB" id="A0A481ZQE5"/>
<keyword evidence="6 11" id="KW-0472">Membrane</keyword>
<feature type="transmembrane region" description="Helical" evidence="11">
    <location>
        <begin position="87"/>
        <end position="109"/>
    </location>
</feature>
<feature type="transmembrane region" description="Helical" evidence="11">
    <location>
        <begin position="121"/>
        <end position="146"/>
    </location>
</feature>
<dbReference type="PANTHER" id="PTHR22752">
    <property type="entry name" value="G PROTEIN-COUPLED RECEPTOR"/>
    <property type="match status" value="1"/>
</dbReference>
<organism evidence="13">
    <name type="scientific">Tripedalia cystophora</name>
    <name type="common">Mangrove box jellyfish</name>
    <dbReference type="NCBI Taxonomy" id="6141"/>
    <lineage>
        <taxon>Eukaryota</taxon>
        <taxon>Metazoa</taxon>
        <taxon>Cnidaria</taxon>
        <taxon>Cubozoa</taxon>
        <taxon>Carybdeida</taxon>
        <taxon>Tripedaliidae</taxon>
        <taxon>Tripedalia</taxon>
    </lineage>
</organism>
<comment type="similarity">
    <text evidence="9">Belongs to the G-protein coupled receptor 1 family.</text>
</comment>
<evidence type="ECO:0000256" key="9">
    <source>
        <dbReference type="RuleBase" id="RU000688"/>
    </source>
</evidence>
<feature type="transmembrane region" description="Helical" evidence="11">
    <location>
        <begin position="44"/>
        <end position="67"/>
    </location>
</feature>
<evidence type="ECO:0000256" key="4">
    <source>
        <dbReference type="ARBA" id="ARBA00022989"/>
    </source>
</evidence>
<evidence type="ECO:0000256" key="3">
    <source>
        <dbReference type="ARBA" id="ARBA00022692"/>
    </source>
</evidence>
<evidence type="ECO:0000256" key="10">
    <source>
        <dbReference type="SAM" id="MobiDB-lite"/>
    </source>
</evidence>
<feature type="transmembrane region" description="Helical" evidence="11">
    <location>
        <begin position="166"/>
        <end position="191"/>
    </location>
</feature>
<evidence type="ECO:0000256" key="1">
    <source>
        <dbReference type="ARBA" id="ARBA00004651"/>
    </source>
</evidence>
<dbReference type="EMBL" id="MH835292">
    <property type="protein sequence ID" value="QBL02578.1"/>
    <property type="molecule type" value="mRNA"/>
</dbReference>
<dbReference type="SUPFAM" id="SSF81321">
    <property type="entry name" value="Family A G protein-coupled receptor-like"/>
    <property type="match status" value="1"/>
</dbReference>